<dbReference type="HOGENOM" id="CLU_1488029_0_0_11"/>
<name>C6WEF7_ACTMD</name>
<sequence>MVTANDLAALGLRPLATRLAQGLPAGSDLGPQEWRAVVELLTFKVTLEAAELTGEDWPVFSQAYDHTIASALAAGGMDHAEKVSRALHLSWVLLQRVPRRPGVELLDPDRMTALLLRELPMSVERAREQADRWRSSDKAEILRLHKAKGLLNPGLKLAHLSHGERLPEPLKSWEELWPSLP</sequence>
<dbReference type="EMBL" id="CP001630">
    <property type="protein sequence ID" value="ACU37757.1"/>
    <property type="molecule type" value="Genomic_DNA"/>
</dbReference>
<dbReference type="KEGG" id="ami:Amir_3879"/>
<evidence type="ECO:0000313" key="2">
    <source>
        <dbReference type="Proteomes" id="UP000002213"/>
    </source>
</evidence>
<accession>C6WEF7</accession>
<dbReference type="AlphaFoldDB" id="C6WEF7"/>
<keyword evidence="2" id="KW-1185">Reference proteome</keyword>
<protein>
    <submittedName>
        <fullName evidence="1">Uncharacterized protein</fullName>
    </submittedName>
</protein>
<reference evidence="1 2" key="1">
    <citation type="journal article" date="2009" name="Stand. Genomic Sci.">
        <title>Complete genome sequence of Actinosynnema mirum type strain (101).</title>
        <authorList>
            <person name="Land M."/>
            <person name="Lapidus A."/>
            <person name="Mayilraj S."/>
            <person name="Chen F."/>
            <person name="Copeland A."/>
            <person name="Del Rio T.G."/>
            <person name="Nolan M."/>
            <person name="Lucas S."/>
            <person name="Tice H."/>
            <person name="Cheng J.F."/>
            <person name="Chertkov O."/>
            <person name="Bruce D."/>
            <person name="Goodwin L."/>
            <person name="Pitluck S."/>
            <person name="Rohde M."/>
            <person name="Goker M."/>
            <person name="Pati A."/>
            <person name="Ivanova N."/>
            <person name="Mavromatis K."/>
            <person name="Chen A."/>
            <person name="Palaniappan K."/>
            <person name="Hauser L."/>
            <person name="Chang Y.J."/>
            <person name="Jeffries C.C."/>
            <person name="Brettin T."/>
            <person name="Detter J.C."/>
            <person name="Han C."/>
            <person name="Chain P."/>
            <person name="Tindall B.J."/>
            <person name="Bristow J."/>
            <person name="Eisen J.A."/>
            <person name="Markowitz V."/>
            <person name="Hugenholtz P."/>
            <person name="Kyrpides N.C."/>
            <person name="Klenk H.P."/>
        </authorList>
    </citation>
    <scope>NUCLEOTIDE SEQUENCE [LARGE SCALE GENOMIC DNA]</scope>
    <source>
        <strain evidence="2">ATCC 29888 / DSM 43827 / JCM 3225 / NBRC 14064 / NCIMB 13271 / NRRL B-12336 / IMRU 3971 / 101</strain>
    </source>
</reference>
<evidence type="ECO:0000313" key="1">
    <source>
        <dbReference type="EMBL" id="ACU37757.1"/>
    </source>
</evidence>
<proteinExistence type="predicted"/>
<dbReference type="RefSeq" id="WP_015802644.1">
    <property type="nucleotide sequence ID" value="NC_013093.1"/>
</dbReference>
<dbReference type="eggNOG" id="ENOG5033MUP">
    <property type="taxonomic scope" value="Bacteria"/>
</dbReference>
<dbReference type="Proteomes" id="UP000002213">
    <property type="component" value="Chromosome"/>
</dbReference>
<organism evidence="1 2">
    <name type="scientific">Actinosynnema mirum (strain ATCC 29888 / DSM 43827 / JCM 3225 / NBRC 14064 / NCIMB 13271 / NRRL B-12336 / IMRU 3971 / 101)</name>
    <dbReference type="NCBI Taxonomy" id="446462"/>
    <lineage>
        <taxon>Bacteria</taxon>
        <taxon>Bacillati</taxon>
        <taxon>Actinomycetota</taxon>
        <taxon>Actinomycetes</taxon>
        <taxon>Pseudonocardiales</taxon>
        <taxon>Pseudonocardiaceae</taxon>
        <taxon>Actinosynnema</taxon>
    </lineage>
</organism>
<gene>
    <name evidence="1" type="ordered locus">Amir_3879</name>
</gene>
<dbReference type="OrthoDB" id="3693994at2"/>